<organism evidence="2 3">
    <name type="scientific">Candidatus Reconcilbacillus cellulovorans</name>
    <dbReference type="NCBI Taxonomy" id="1906605"/>
    <lineage>
        <taxon>Bacteria</taxon>
        <taxon>Bacillati</taxon>
        <taxon>Bacillota</taxon>
        <taxon>Bacilli</taxon>
        <taxon>Bacillales</taxon>
        <taxon>Paenibacillaceae</taxon>
        <taxon>Candidatus Reconcilbacillus</taxon>
    </lineage>
</organism>
<evidence type="ECO:0000313" key="2">
    <source>
        <dbReference type="EMBL" id="PDO09871.1"/>
    </source>
</evidence>
<dbReference type="Proteomes" id="UP000243688">
    <property type="component" value="Unassembled WGS sequence"/>
</dbReference>
<name>A0A2A6DYK4_9BACL</name>
<feature type="region of interest" description="Disordered" evidence="1">
    <location>
        <begin position="47"/>
        <end position="68"/>
    </location>
</feature>
<sequence length="165" mass="18461">MKSRSRVCPWCDTELVFDEELGPDETCPHCGNELGDYRTVHVRLEKPDESHEASGDVSGGMSSGLDPRAGTGWAGLEPVIRRMLDEQDELPECAQCGEYMLLAGTQTVTSPFEPVAFHSVRAALLETPFRLRLYICPSCFRAEYQLSDEDRLKAAERLRKILLSP</sequence>
<reference evidence="2 3" key="1">
    <citation type="submission" date="2016-12" db="EMBL/GenBank/DDBJ databases">
        <title>Candidatus Reconcilibacillus cellulovorans genome.</title>
        <authorList>
            <person name="Kolinko S."/>
            <person name="Wu Y.-W."/>
            <person name="Tachea F."/>
            <person name="Denzel E."/>
            <person name="Hiras J."/>
            <person name="Baecker N."/>
            <person name="Chan L.J."/>
            <person name="Eichorst S.A."/>
            <person name="Frey D."/>
            <person name="Adams P.D."/>
            <person name="Pray T."/>
            <person name="Tanjore D."/>
            <person name="Petzold C.J."/>
            <person name="Gladden J.M."/>
            <person name="Simmons B.A."/>
            <person name="Singer S.W."/>
        </authorList>
    </citation>
    <scope>NUCLEOTIDE SEQUENCE [LARGE SCALE GENOMIC DNA]</scope>
    <source>
        <strain evidence="2">JTherm</strain>
    </source>
</reference>
<proteinExistence type="predicted"/>
<evidence type="ECO:0000313" key="3">
    <source>
        <dbReference type="Proteomes" id="UP000243688"/>
    </source>
</evidence>
<gene>
    <name evidence="2" type="ORF">BLM47_10240</name>
</gene>
<dbReference type="EMBL" id="MOXJ01000025">
    <property type="protein sequence ID" value="PDO09871.1"/>
    <property type="molecule type" value="Genomic_DNA"/>
</dbReference>
<dbReference type="AlphaFoldDB" id="A0A2A6DYK4"/>
<protein>
    <submittedName>
        <fullName evidence="2">Uncharacterized protein</fullName>
    </submittedName>
</protein>
<evidence type="ECO:0000256" key="1">
    <source>
        <dbReference type="SAM" id="MobiDB-lite"/>
    </source>
</evidence>
<comment type="caution">
    <text evidence="2">The sequence shown here is derived from an EMBL/GenBank/DDBJ whole genome shotgun (WGS) entry which is preliminary data.</text>
</comment>
<accession>A0A2A6DYK4</accession>